<dbReference type="PROSITE" id="PS51469">
    <property type="entry name" value="SUN"/>
    <property type="match status" value="1"/>
</dbReference>
<dbReference type="Pfam" id="PF07738">
    <property type="entry name" value="Sad1_UNC"/>
    <property type="match status" value="1"/>
</dbReference>
<comment type="caution">
    <text evidence="6">The sequence shown here is derived from an EMBL/GenBank/DDBJ whole genome shotgun (WGS) entry which is preliminary data.</text>
</comment>
<evidence type="ECO:0000256" key="1">
    <source>
        <dbReference type="ARBA" id="ARBA00004370"/>
    </source>
</evidence>
<feature type="non-terminal residue" evidence="6">
    <location>
        <position position="1"/>
    </location>
</feature>
<evidence type="ECO:0000256" key="4">
    <source>
        <dbReference type="ARBA" id="ARBA00023136"/>
    </source>
</evidence>
<dbReference type="PANTHER" id="PTHR12911">
    <property type="entry name" value="SAD1/UNC-84-LIKE PROTEIN-RELATED"/>
    <property type="match status" value="1"/>
</dbReference>
<dbReference type="GO" id="GO:0043495">
    <property type="term" value="F:protein-membrane adaptor activity"/>
    <property type="evidence" value="ECO:0007669"/>
    <property type="project" value="TreeGrafter"/>
</dbReference>
<accession>A0A836CNN9</accession>
<evidence type="ECO:0000259" key="5">
    <source>
        <dbReference type="PROSITE" id="PS51469"/>
    </source>
</evidence>
<evidence type="ECO:0000256" key="2">
    <source>
        <dbReference type="ARBA" id="ARBA00022692"/>
    </source>
</evidence>
<keyword evidence="2" id="KW-0812">Transmembrane</keyword>
<dbReference type="Gene3D" id="2.60.120.260">
    <property type="entry name" value="Galactose-binding domain-like"/>
    <property type="match status" value="1"/>
</dbReference>
<reference evidence="6" key="1">
    <citation type="submission" date="2021-02" db="EMBL/GenBank/DDBJ databases">
        <title>First Annotated Genome of the Yellow-green Alga Tribonema minus.</title>
        <authorList>
            <person name="Mahan K.M."/>
        </authorList>
    </citation>
    <scope>NUCLEOTIDE SEQUENCE</scope>
    <source>
        <strain evidence="6">UTEX B ZZ1240</strain>
    </source>
</reference>
<dbReference type="AlphaFoldDB" id="A0A836CNN9"/>
<dbReference type="InterPro" id="IPR012919">
    <property type="entry name" value="SUN_dom"/>
</dbReference>
<evidence type="ECO:0000313" key="7">
    <source>
        <dbReference type="Proteomes" id="UP000664859"/>
    </source>
</evidence>
<dbReference type="GO" id="GO:0016020">
    <property type="term" value="C:membrane"/>
    <property type="evidence" value="ECO:0007669"/>
    <property type="project" value="UniProtKB-SubCell"/>
</dbReference>
<protein>
    <submittedName>
        <fullName evidence="6">SUN domain-containing protein</fullName>
    </submittedName>
</protein>
<gene>
    <name evidence="6" type="ORF">JKP88DRAFT_230676</name>
</gene>
<dbReference type="InterPro" id="IPR045119">
    <property type="entry name" value="SUN1-5"/>
</dbReference>
<sequence length="118" mass="12525">MAGHEGFLTVQLAAPVTITAVSLEHVPQSVTDDPRSAPRTFRIIGHRLGTSAQQIAADPTHGDVVAEGMYSITAPRARQHYTATSSGPYWAVTLEVLSNHGSPNFTCIYKLGVAGEPV</sequence>
<feature type="domain" description="SUN" evidence="5">
    <location>
        <begin position="1"/>
        <end position="118"/>
    </location>
</feature>
<comment type="subcellular location">
    <subcellularLocation>
        <location evidence="1">Membrane</location>
    </subcellularLocation>
</comment>
<dbReference type="EMBL" id="JAFCMP010000012">
    <property type="protein sequence ID" value="KAG5192024.1"/>
    <property type="molecule type" value="Genomic_DNA"/>
</dbReference>
<keyword evidence="3" id="KW-1133">Transmembrane helix</keyword>
<dbReference type="GO" id="GO:0005635">
    <property type="term" value="C:nuclear envelope"/>
    <property type="evidence" value="ECO:0007669"/>
    <property type="project" value="UniProtKB-ARBA"/>
</dbReference>
<evidence type="ECO:0000313" key="6">
    <source>
        <dbReference type="EMBL" id="KAG5192024.1"/>
    </source>
</evidence>
<dbReference type="Proteomes" id="UP000664859">
    <property type="component" value="Unassembled WGS sequence"/>
</dbReference>
<name>A0A836CNN9_9STRA</name>
<dbReference type="PANTHER" id="PTHR12911:SF8">
    <property type="entry name" value="KLAROID PROTEIN-RELATED"/>
    <property type="match status" value="1"/>
</dbReference>
<keyword evidence="4" id="KW-0472">Membrane</keyword>
<organism evidence="6 7">
    <name type="scientific">Tribonema minus</name>
    <dbReference type="NCBI Taxonomy" id="303371"/>
    <lineage>
        <taxon>Eukaryota</taxon>
        <taxon>Sar</taxon>
        <taxon>Stramenopiles</taxon>
        <taxon>Ochrophyta</taxon>
        <taxon>PX clade</taxon>
        <taxon>Xanthophyceae</taxon>
        <taxon>Tribonematales</taxon>
        <taxon>Tribonemataceae</taxon>
        <taxon>Tribonema</taxon>
    </lineage>
</organism>
<keyword evidence="7" id="KW-1185">Reference proteome</keyword>
<evidence type="ECO:0000256" key="3">
    <source>
        <dbReference type="ARBA" id="ARBA00022989"/>
    </source>
</evidence>
<proteinExistence type="predicted"/>
<dbReference type="OrthoDB" id="342281at2759"/>